<proteinExistence type="predicted"/>
<organism evidence="2">
    <name type="scientific">Pyricularia oryzae (strain Y34)</name>
    <name type="common">Rice blast fungus</name>
    <name type="synonym">Magnaporthe oryzae</name>
    <dbReference type="NCBI Taxonomy" id="1143189"/>
    <lineage>
        <taxon>Eukaryota</taxon>
        <taxon>Fungi</taxon>
        <taxon>Dikarya</taxon>
        <taxon>Ascomycota</taxon>
        <taxon>Pezizomycotina</taxon>
        <taxon>Sordariomycetes</taxon>
        <taxon>Sordariomycetidae</taxon>
        <taxon>Magnaporthales</taxon>
        <taxon>Pyriculariaceae</taxon>
        <taxon>Pyricularia</taxon>
    </lineage>
</organism>
<protein>
    <submittedName>
        <fullName evidence="2">Uncharacterized protein</fullName>
    </submittedName>
</protein>
<dbReference type="EMBL" id="JH793257">
    <property type="protein sequence ID" value="ELQ37782.1"/>
    <property type="molecule type" value="Genomic_DNA"/>
</dbReference>
<evidence type="ECO:0000256" key="1">
    <source>
        <dbReference type="SAM" id="MobiDB-lite"/>
    </source>
</evidence>
<reference evidence="2" key="1">
    <citation type="journal article" date="2012" name="PLoS Genet.">
        <title>Comparative analysis of the genomes of two field isolates of the rice blast fungus Magnaporthe oryzae.</title>
        <authorList>
            <person name="Xue M."/>
            <person name="Yang J."/>
            <person name="Li Z."/>
            <person name="Hu S."/>
            <person name="Yao N."/>
            <person name="Dean R.A."/>
            <person name="Zhao W."/>
            <person name="Shen M."/>
            <person name="Zhang H."/>
            <person name="Li C."/>
            <person name="Liu L."/>
            <person name="Cao L."/>
            <person name="Xu X."/>
            <person name="Xing Y."/>
            <person name="Hsiang T."/>
            <person name="Zhang Z."/>
            <person name="Xu J.R."/>
            <person name="Peng Y.L."/>
        </authorList>
    </citation>
    <scope>NUCLEOTIDE SEQUENCE</scope>
    <source>
        <strain evidence="2">Y34</strain>
    </source>
</reference>
<feature type="region of interest" description="Disordered" evidence="1">
    <location>
        <begin position="67"/>
        <end position="118"/>
    </location>
</feature>
<name>A0AA97NX50_PYRO3</name>
<dbReference type="Proteomes" id="UP000011086">
    <property type="component" value="Unassembled WGS sequence"/>
</dbReference>
<evidence type="ECO:0000313" key="2">
    <source>
        <dbReference type="EMBL" id="ELQ37782.1"/>
    </source>
</evidence>
<dbReference type="AlphaFoldDB" id="A0AA97NX50"/>
<sequence length="118" mass="13852">MHVDVCNYDGHSYREMSLGLLSLWFCPTFRSTTRSHANRVIDLAQRLPSKWVPVTLGLSQGGWHQEIESRGHFHAQPTSYSPDIRHRQQQQQQQQHNPTQTEWVRHGCTPRLLPRERT</sequence>
<accession>A0AA97NX50</accession>
<gene>
    <name evidence="2" type="ORF">OOU_Y34scaffold00577g1</name>
</gene>